<dbReference type="PANTHER" id="PTHR30576:SF10">
    <property type="entry name" value="SLL5057 PROTEIN"/>
    <property type="match status" value="1"/>
</dbReference>
<evidence type="ECO:0000256" key="2">
    <source>
        <dbReference type="SAM" id="Phobius"/>
    </source>
</evidence>
<keyword evidence="2" id="KW-0812">Transmembrane</keyword>
<keyword evidence="2" id="KW-0472">Membrane</keyword>
<keyword evidence="5" id="KW-1185">Reference proteome</keyword>
<comment type="caution">
    <text evidence="4">The sequence shown here is derived from an EMBL/GenBank/DDBJ whole genome shotgun (WGS) entry which is preliminary data.</text>
</comment>
<dbReference type="InterPro" id="IPR003362">
    <property type="entry name" value="Bact_transf"/>
</dbReference>
<evidence type="ECO:0000259" key="3">
    <source>
        <dbReference type="Pfam" id="PF02397"/>
    </source>
</evidence>
<dbReference type="Proteomes" id="UP000830835">
    <property type="component" value="Unassembled WGS sequence"/>
</dbReference>
<reference evidence="4" key="1">
    <citation type="submission" date="2021-02" db="EMBL/GenBank/DDBJ databases">
        <title>The CRISPR/cas machinery reduction and long-range gene transfer in the hot spring cyanobacterium Synechococcus.</title>
        <authorList>
            <person name="Dvorak P."/>
            <person name="Jahodarova E."/>
            <person name="Hasler P."/>
            <person name="Poulickova A."/>
        </authorList>
    </citation>
    <scope>NUCLEOTIDE SEQUENCE</scope>
    <source>
        <strain evidence="4">Rupite</strain>
    </source>
</reference>
<dbReference type="Pfam" id="PF02397">
    <property type="entry name" value="Bac_transf"/>
    <property type="match status" value="1"/>
</dbReference>
<dbReference type="GO" id="GO:0016740">
    <property type="term" value="F:transferase activity"/>
    <property type="evidence" value="ECO:0007669"/>
    <property type="project" value="UniProtKB-KW"/>
</dbReference>
<comment type="similarity">
    <text evidence="1">Belongs to the bacterial sugar transferase family.</text>
</comment>
<dbReference type="NCBIfam" id="NF045514">
    <property type="entry name" value="glycotran_HepC"/>
    <property type="match status" value="1"/>
</dbReference>
<dbReference type="PANTHER" id="PTHR30576">
    <property type="entry name" value="COLANIC BIOSYNTHESIS UDP-GLUCOSE LIPID CARRIER TRANSFERASE"/>
    <property type="match status" value="1"/>
</dbReference>
<name>A0ABT0C6C2_THEVL</name>
<proteinExistence type="inferred from homology"/>
<accession>A0ABT0C6C2</accession>
<keyword evidence="4" id="KW-0808">Transferase</keyword>
<protein>
    <submittedName>
        <fullName evidence="4">Sugar transferase</fullName>
    </submittedName>
</protein>
<evidence type="ECO:0000313" key="5">
    <source>
        <dbReference type="Proteomes" id="UP000830835"/>
    </source>
</evidence>
<feature type="transmembrane region" description="Helical" evidence="2">
    <location>
        <begin position="128"/>
        <end position="150"/>
    </location>
</feature>
<evidence type="ECO:0000313" key="4">
    <source>
        <dbReference type="EMBL" id="MCJ2541333.1"/>
    </source>
</evidence>
<evidence type="ECO:0000256" key="1">
    <source>
        <dbReference type="ARBA" id="ARBA00006464"/>
    </source>
</evidence>
<sequence length="313" mass="35816">MVSELVLQAARPSPALLPEEMLLSFHFHCWILKQFKGSLFVQPAPQWQRDSMTDWDPRPAVLSWLQYSSARQLFLDPSLPQQDINLWADLAAQTGRPAAMQLSTPSLFWLPEHRHPLPWQVKRWSDRLAAAFGLLCLIPVFLGVMALMLISSPGPFFFKQWRVGHGGRLFRIIKFRTMVPNADKFHHQVMGNQNGLHKRQDDPRITPIGRWMRKYSIDELPQLFNVVLGQMSLVGPRPWAIYDAIRIPASCRHRMLALPGITGAWQVSARSTQLDLEVVNRMDLQYLGHWSLLKDLSILLQTLPKVATGFGAF</sequence>
<gene>
    <name evidence="4" type="ORF">JX360_00175</name>
</gene>
<dbReference type="RefSeq" id="WP_244348337.1">
    <property type="nucleotide sequence ID" value="NZ_JAFIRA010000001.1"/>
</dbReference>
<organism evidence="4 5">
    <name type="scientific">Thermostichus vulcanus str. 'Rupite'</name>
    <dbReference type="NCBI Taxonomy" id="2813851"/>
    <lineage>
        <taxon>Bacteria</taxon>
        <taxon>Bacillati</taxon>
        <taxon>Cyanobacteriota</taxon>
        <taxon>Cyanophyceae</taxon>
        <taxon>Thermostichales</taxon>
        <taxon>Thermostichaceae</taxon>
        <taxon>Thermostichus</taxon>
    </lineage>
</organism>
<dbReference type="EMBL" id="JAFIRA010000001">
    <property type="protein sequence ID" value="MCJ2541333.1"/>
    <property type="molecule type" value="Genomic_DNA"/>
</dbReference>
<feature type="domain" description="Bacterial sugar transferase" evidence="3">
    <location>
        <begin position="122"/>
        <end position="306"/>
    </location>
</feature>
<keyword evidence="2" id="KW-1133">Transmembrane helix</keyword>